<dbReference type="InterPro" id="IPR015424">
    <property type="entry name" value="PyrdxlP-dep_Trfase"/>
</dbReference>
<organism evidence="8 9">
    <name type="scientific">Paramuricea clavata</name>
    <name type="common">Red gorgonian</name>
    <name type="synonym">Violescent sea-whip</name>
    <dbReference type="NCBI Taxonomy" id="317549"/>
    <lineage>
        <taxon>Eukaryota</taxon>
        <taxon>Metazoa</taxon>
        <taxon>Cnidaria</taxon>
        <taxon>Anthozoa</taxon>
        <taxon>Octocorallia</taxon>
        <taxon>Malacalcyonacea</taxon>
        <taxon>Plexauridae</taxon>
        <taxon>Paramuricea</taxon>
    </lineage>
</organism>
<keyword evidence="4 6" id="KW-0663">Pyridoxal phosphate</keyword>
<dbReference type="GO" id="GO:0016831">
    <property type="term" value="F:carboxy-lyase activity"/>
    <property type="evidence" value="ECO:0007669"/>
    <property type="project" value="UniProtKB-KW"/>
</dbReference>
<evidence type="ECO:0000256" key="2">
    <source>
        <dbReference type="ARBA" id="ARBA00009533"/>
    </source>
</evidence>
<dbReference type="OrthoDB" id="10041588at2759"/>
<evidence type="ECO:0000313" key="8">
    <source>
        <dbReference type="EMBL" id="CAB4024734.1"/>
    </source>
</evidence>
<comment type="similarity">
    <text evidence="2 7">Belongs to the group II decarboxylase family.</text>
</comment>
<dbReference type="GO" id="GO:0030170">
    <property type="term" value="F:pyridoxal phosphate binding"/>
    <property type="evidence" value="ECO:0007669"/>
    <property type="project" value="InterPro"/>
</dbReference>
<dbReference type="PANTHER" id="PTHR46101:SF18">
    <property type="entry name" value="HISTIDINE DECARBOXYLASE"/>
    <property type="match status" value="1"/>
</dbReference>
<feature type="modified residue" description="N6-(pyridoxal phosphate)lysine" evidence="6">
    <location>
        <position position="327"/>
    </location>
</feature>
<comment type="caution">
    <text evidence="8">The sequence shown here is derived from an EMBL/GenBank/DDBJ whole genome shotgun (WGS) entry which is preliminary data.</text>
</comment>
<accession>A0A6S7J407</accession>
<dbReference type="GO" id="GO:0019752">
    <property type="term" value="P:carboxylic acid metabolic process"/>
    <property type="evidence" value="ECO:0007669"/>
    <property type="project" value="InterPro"/>
</dbReference>
<evidence type="ECO:0000256" key="4">
    <source>
        <dbReference type="ARBA" id="ARBA00022898"/>
    </source>
</evidence>
<gene>
    <name evidence="8" type="ORF">PACLA_8A007046</name>
</gene>
<feature type="non-terminal residue" evidence="8">
    <location>
        <position position="1"/>
    </location>
</feature>
<comment type="cofactor">
    <cofactor evidence="1 6 7">
        <name>pyridoxal 5'-phosphate</name>
        <dbReference type="ChEBI" id="CHEBI:597326"/>
    </cofactor>
</comment>
<keyword evidence="5 7" id="KW-0456">Lyase</keyword>
<evidence type="ECO:0000256" key="6">
    <source>
        <dbReference type="PIRSR" id="PIRSR602129-50"/>
    </source>
</evidence>
<dbReference type="InterPro" id="IPR015421">
    <property type="entry name" value="PyrdxlP-dep_Trfase_major"/>
</dbReference>
<evidence type="ECO:0000256" key="5">
    <source>
        <dbReference type="ARBA" id="ARBA00023239"/>
    </source>
</evidence>
<keyword evidence="9" id="KW-1185">Reference proteome</keyword>
<evidence type="ECO:0000256" key="3">
    <source>
        <dbReference type="ARBA" id="ARBA00022793"/>
    </source>
</evidence>
<evidence type="ECO:0000313" key="9">
    <source>
        <dbReference type="Proteomes" id="UP001152795"/>
    </source>
</evidence>
<keyword evidence="3" id="KW-0210">Decarboxylase</keyword>
<evidence type="ECO:0000256" key="7">
    <source>
        <dbReference type="RuleBase" id="RU000382"/>
    </source>
</evidence>
<dbReference type="EMBL" id="CACRXK020013207">
    <property type="protein sequence ID" value="CAB4024734.1"/>
    <property type="molecule type" value="Genomic_DNA"/>
</dbReference>
<dbReference type="InterPro" id="IPR051151">
    <property type="entry name" value="Group_II_Decarboxylase"/>
</dbReference>
<dbReference type="PANTHER" id="PTHR46101">
    <property type="match status" value="1"/>
</dbReference>
<evidence type="ECO:0000256" key="1">
    <source>
        <dbReference type="ARBA" id="ARBA00001933"/>
    </source>
</evidence>
<name>A0A6S7J407_PARCT</name>
<reference evidence="8" key="1">
    <citation type="submission" date="2020-04" db="EMBL/GenBank/DDBJ databases">
        <authorList>
            <person name="Alioto T."/>
            <person name="Alioto T."/>
            <person name="Gomez Garrido J."/>
        </authorList>
    </citation>
    <scope>NUCLEOTIDE SEQUENCE</scope>
    <source>
        <strain evidence="8">A484AB</strain>
    </source>
</reference>
<dbReference type="Pfam" id="PF00282">
    <property type="entry name" value="Pyridoxal_deC"/>
    <property type="match status" value="1"/>
</dbReference>
<dbReference type="InterPro" id="IPR002129">
    <property type="entry name" value="PyrdxlP-dep_de-COase"/>
</dbReference>
<dbReference type="Proteomes" id="UP001152795">
    <property type="component" value="Unassembled WGS sequence"/>
</dbReference>
<sequence>GNQSFTCERTKPFFDIALNNGGDPFSAEAQNALNTKIIERSVLDYFAKLWGIQQPDPSNEEERKYWGYVTSMGCTEGNHLALYNAREYLAGMPLRNPILFNTCSPPVKQPVTSHRQRKEDLSNVQPKDNSNAFTPVVFFSEESFHGLAKTLRMLQMKVFCDVGSGHFSCPLKYPDDYPSSFNEESLDQNGWPRAVPVEADGSISIPCLVKLVTAFVMRGYPPLVVFTSGTTFKGAYDNPRAAINELAPILKQHNMYERLVHSSEDPFKSDVRNGFWFHIDGALGGAHLPFLEMAMNQGLVANTFPNDFPVFDFRIPEVKSIATSLHK</sequence>
<proteinExistence type="inferred from homology"/>
<dbReference type="SUPFAM" id="SSF53383">
    <property type="entry name" value="PLP-dependent transferases"/>
    <property type="match status" value="1"/>
</dbReference>
<dbReference type="AlphaFoldDB" id="A0A6S7J407"/>
<dbReference type="Gene3D" id="3.40.640.10">
    <property type="entry name" value="Type I PLP-dependent aspartate aminotransferase-like (Major domain)"/>
    <property type="match status" value="1"/>
</dbReference>
<protein>
    <submittedName>
        <fullName evidence="8">Histidine decarboxylase</fullName>
    </submittedName>
</protein>